<keyword evidence="1" id="KW-0808">Transferase</keyword>
<dbReference type="InterPro" id="IPR017451">
    <property type="entry name" value="F-box-assoc_interact_dom"/>
</dbReference>
<dbReference type="InterPro" id="IPR050951">
    <property type="entry name" value="Retrovirus_Pol_polyprotein"/>
</dbReference>
<evidence type="ECO:0000256" key="1">
    <source>
        <dbReference type="ARBA" id="ARBA00022679"/>
    </source>
</evidence>
<dbReference type="SUPFAM" id="SSF81383">
    <property type="entry name" value="F-box domain"/>
    <property type="match status" value="1"/>
</dbReference>
<organism evidence="8 9">
    <name type="scientific">Nelumbo nucifera</name>
    <name type="common">Sacred lotus</name>
    <dbReference type="NCBI Taxonomy" id="4432"/>
    <lineage>
        <taxon>Eukaryota</taxon>
        <taxon>Viridiplantae</taxon>
        <taxon>Streptophyta</taxon>
        <taxon>Embryophyta</taxon>
        <taxon>Tracheophyta</taxon>
        <taxon>Spermatophyta</taxon>
        <taxon>Magnoliopsida</taxon>
        <taxon>Proteales</taxon>
        <taxon>Nelumbonaceae</taxon>
        <taxon>Nelumbo</taxon>
    </lineage>
</organism>
<evidence type="ECO:0000256" key="2">
    <source>
        <dbReference type="ARBA" id="ARBA00022695"/>
    </source>
</evidence>
<dbReference type="Proteomes" id="UP000189703">
    <property type="component" value="Unplaced"/>
</dbReference>
<keyword evidence="3" id="KW-0540">Nuclease</keyword>
<evidence type="ECO:0000256" key="5">
    <source>
        <dbReference type="ARBA" id="ARBA00022801"/>
    </source>
</evidence>
<dbReference type="FunFam" id="3.30.70.270:FF:000020">
    <property type="entry name" value="Transposon Tf2-6 polyprotein-like Protein"/>
    <property type="match status" value="1"/>
</dbReference>
<feature type="domain" description="F-box" evidence="7">
    <location>
        <begin position="454"/>
        <end position="494"/>
    </location>
</feature>
<dbReference type="SUPFAM" id="SSF56672">
    <property type="entry name" value="DNA/RNA polymerases"/>
    <property type="match status" value="1"/>
</dbReference>
<dbReference type="PANTHER" id="PTHR37984">
    <property type="entry name" value="PROTEIN CBG26694"/>
    <property type="match status" value="1"/>
</dbReference>
<dbReference type="InterPro" id="IPR036047">
    <property type="entry name" value="F-box-like_dom_sf"/>
</dbReference>
<dbReference type="InterPro" id="IPR043502">
    <property type="entry name" value="DNA/RNA_pol_sf"/>
</dbReference>
<dbReference type="GO" id="GO:0004519">
    <property type="term" value="F:endonuclease activity"/>
    <property type="evidence" value="ECO:0007669"/>
    <property type="project" value="UniProtKB-KW"/>
</dbReference>
<dbReference type="InterPro" id="IPR001810">
    <property type="entry name" value="F-box_dom"/>
</dbReference>
<evidence type="ECO:0000313" key="8">
    <source>
        <dbReference type="Proteomes" id="UP000189703"/>
    </source>
</evidence>
<dbReference type="GeneID" id="104607029"/>
<dbReference type="Gene3D" id="3.30.70.270">
    <property type="match status" value="1"/>
</dbReference>
<dbReference type="OrthoDB" id="1931077at2759"/>
<dbReference type="RefSeq" id="XP_010270820.1">
    <property type="nucleotide sequence ID" value="XM_010272518.1"/>
</dbReference>
<dbReference type="Pfam" id="PF08268">
    <property type="entry name" value="FBA_3"/>
    <property type="match status" value="1"/>
</dbReference>
<dbReference type="SMART" id="SM00256">
    <property type="entry name" value="FBOX"/>
    <property type="match status" value="1"/>
</dbReference>
<keyword evidence="6" id="KW-0695">RNA-directed DNA polymerase</keyword>
<evidence type="ECO:0000256" key="3">
    <source>
        <dbReference type="ARBA" id="ARBA00022722"/>
    </source>
</evidence>
<dbReference type="Pfam" id="PF17917">
    <property type="entry name" value="RT_RNaseH"/>
    <property type="match status" value="1"/>
</dbReference>
<dbReference type="STRING" id="4432.A0A1U8B4W0"/>
<dbReference type="CDD" id="cd09274">
    <property type="entry name" value="RNase_HI_RT_Ty3"/>
    <property type="match status" value="1"/>
</dbReference>
<dbReference type="Pfam" id="PF00646">
    <property type="entry name" value="F-box"/>
    <property type="match status" value="1"/>
</dbReference>
<dbReference type="Gene3D" id="3.10.10.10">
    <property type="entry name" value="HIV Type 1 Reverse Transcriptase, subunit A, domain 1"/>
    <property type="match status" value="1"/>
</dbReference>
<evidence type="ECO:0000313" key="9">
    <source>
        <dbReference type="RefSeq" id="XP_010270820.1"/>
    </source>
</evidence>
<dbReference type="InParanoid" id="A0A1U8B4W0"/>
<dbReference type="InterPro" id="IPR041373">
    <property type="entry name" value="RT_RNaseH"/>
</dbReference>
<dbReference type="InterPro" id="IPR043128">
    <property type="entry name" value="Rev_trsase/Diguanyl_cyclase"/>
</dbReference>
<dbReference type="GO" id="GO:0016787">
    <property type="term" value="F:hydrolase activity"/>
    <property type="evidence" value="ECO:0007669"/>
    <property type="project" value="UniProtKB-KW"/>
</dbReference>
<evidence type="ECO:0000256" key="4">
    <source>
        <dbReference type="ARBA" id="ARBA00022759"/>
    </source>
</evidence>
<dbReference type="NCBIfam" id="TIGR01640">
    <property type="entry name" value="F_box_assoc_1"/>
    <property type="match status" value="1"/>
</dbReference>
<proteinExistence type="predicted"/>
<keyword evidence="4" id="KW-0255">Endonuclease</keyword>
<reference evidence="9" key="1">
    <citation type="submission" date="2025-08" db="UniProtKB">
        <authorList>
            <consortium name="RefSeq"/>
        </authorList>
    </citation>
    <scope>IDENTIFICATION</scope>
</reference>
<protein>
    <submittedName>
        <fullName evidence="9">Uncharacterized protein LOC104607029</fullName>
    </submittedName>
</protein>
<sequence>MLEQGIIRPSHSPFSSPVLLVPKQDGTWRFCVDYRELNSRTVKDKFPIPVVDELLDELHGSQYFSKLDLGQVLYLGHIVSREGVSVDNSKIQAIREWPKPQTIRALRGFLGLTGYYRKFVRDYGLLAAPLTKMLNKNAFQWDEAANTAFTNLTDALSTTLVLQLQNFDQEFTVECDVSGIGIGAVLQQQEHPIAFFSRKLADRHLKLSAYERELIGLAKAIQHWRPYLWGRPFVVKTDHYSLKYLLEQRLTTPPQQHWACKLLGFDFRVDHKAGASNRAADALSRREEDTAHLYAVSQPRVTLLEDLRSVLPQSPTWRVLVQELQSGTTKPNWTIHEGLVLYKGRVYLPTDCPLIPTILASIHNATHEGFKRRYTASVQTFIGMDVVAKGGVSKRCRTIEEKRKDEKLRLRFRSTRKAYSCGGIFFSELGMKVFDQQAESKKMSTSRFQSPFDLGIDIVRKILFRLPGDDVTRLKCVSRSWFYLINDPEFVRAYRFHRRFAFPGELFVGLFVQKTVNYNAKDLENVCFYRFLGSSIQGKAGKQRGWFNLKGSLDFLPYPFLVCVGTRHGLVLCSSCLSRPFVHSPLYCVCNPVTRQWVILPVPKTRHGNLVLHTGFFVDEIEGNYYVVHVDNLTGAQGKPVVVEAFSSVNWEWKVLEFDVSPPLSSSFVLGLSSLEPAAIQLNGALHWLCESGSILAYDVKEENIFFLQQPNQIIRIGGFSMFRGFLQLICFNELRTSIDLWMREDYKNDSNSQWKLSRSIIAEKFLRALSKTLRKSLRTYLPLPFCVDPARISAIWFDEWHPVRAFFRLDFREQLNLPSFIVDYNLEKERMRLWKFNRDLPHWNLVSFPYFLPELPLSVQPSVVNGTKRLII</sequence>
<dbReference type="eggNOG" id="KOG0017">
    <property type="taxonomic scope" value="Eukaryota"/>
</dbReference>
<accession>A0A1U8B4W0</accession>
<dbReference type="CDD" id="cd01647">
    <property type="entry name" value="RT_LTR"/>
    <property type="match status" value="1"/>
</dbReference>
<evidence type="ECO:0000259" key="7">
    <source>
        <dbReference type="SMART" id="SM00256"/>
    </source>
</evidence>
<gene>
    <name evidence="9" type="primary">LOC104607029</name>
</gene>
<dbReference type="KEGG" id="nnu:104607029"/>
<keyword evidence="8" id="KW-1185">Reference proteome</keyword>
<dbReference type="GO" id="GO:0003964">
    <property type="term" value="F:RNA-directed DNA polymerase activity"/>
    <property type="evidence" value="ECO:0007669"/>
    <property type="project" value="UniProtKB-KW"/>
</dbReference>
<keyword evidence="5" id="KW-0378">Hydrolase</keyword>
<dbReference type="AlphaFoldDB" id="A0A1U8B4W0"/>
<name>A0A1U8B4W0_NELNU</name>
<dbReference type="InterPro" id="IPR013187">
    <property type="entry name" value="F-box-assoc_dom_typ3"/>
</dbReference>
<keyword evidence="2" id="KW-0548">Nucleotidyltransferase</keyword>
<dbReference type="PANTHER" id="PTHR37984:SF5">
    <property type="entry name" value="PROTEIN NYNRIN-LIKE"/>
    <property type="match status" value="1"/>
</dbReference>
<evidence type="ECO:0000256" key="6">
    <source>
        <dbReference type="ARBA" id="ARBA00022918"/>
    </source>
</evidence>
<dbReference type="Gene3D" id="3.10.20.370">
    <property type="match status" value="1"/>
</dbReference>